<dbReference type="AlphaFoldDB" id="A0A4R1KPI8"/>
<dbReference type="InterPro" id="IPR036514">
    <property type="entry name" value="SGNH_hydro_sf"/>
</dbReference>
<evidence type="ECO:0000313" key="3">
    <source>
        <dbReference type="Proteomes" id="UP000295714"/>
    </source>
</evidence>
<comment type="caution">
    <text evidence="2">The sequence shown here is derived from an EMBL/GenBank/DDBJ whole genome shotgun (WGS) entry which is preliminary data.</text>
</comment>
<organism evidence="2 3">
    <name type="scientific">Winogradskyella wandonensis</name>
    <dbReference type="NCBI Taxonomy" id="1442586"/>
    <lineage>
        <taxon>Bacteria</taxon>
        <taxon>Pseudomonadati</taxon>
        <taxon>Bacteroidota</taxon>
        <taxon>Flavobacteriia</taxon>
        <taxon>Flavobacteriales</taxon>
        <taxon>Flavobacteriaceae</taxon>
        <taxon>Winogradskyella</taxon>
    </lineage>
</organism>
<gene>
    <name evidence="2" type="ORF">DFQ05_2184</name>
</gene>
<feature type="domain" description="GSCFA" evidence="1">
    <location>
        <begin position="22"/>
        <end position="261"/>
    </location>
</feature>
<evidence type="ECO:0000259" key="1">
    <source>
        <dbReference type="Pfam" id="PF08885"/>
    </source>
</evidence>
<dbReference type="InterPro" id="IPR014982">
    <property type="entry name" value="GSCFA"/>
</dbReference>
<dbReference type="OrthoDB" id="9807687at2"/>
<protein>
    <submittedName>
        <fullName evidence="2">GSCFA family protein</fullName>
    </submittedName>
</protein>
<sequence length="319" mass="37206">MNLQTKIPLQPQRFNQIDYSSKVLLLGSCFSENIGEKFQYFKFQSLQNPFGILFQPLAIEKLITNTINQKEYTEQDIFFNNEQWHCFDAHSRLSNPSKEELLAQLNENMSQTHNFLKEASHIIITLGTSWVYRHIETDQIVANCHKVPQKKFLKELLSVDTITESLEASISLVKSINPNANFIFTVSPVRHIKDGFVENTLSKSHLITAIHQLLSLRAESRSLSYFPSYEIVMDELRDYRFYKDDMLHPNQLAIDYIWEKFTSVWVHQNSKAIMDEVDAIQKGLAHRPFNPNSDAQKKFLKKLQSKIKELQKAHPQIQF</sequence>
<dbReference type="SUPFAM" id="SSF52266">
    <property type="entry name" value="SGNH hydrolase"/>
    <property type="match status" value="1"/>
</dbReference>
<dbReference type="Gene3D" id="3.40.50.1110">
    <property type="entry name" value="SGNH hydrolase"/>
    <property type="match status" value="1"/>
</dbReference>
<proteinExistence type="predicted"/>
<dbReference type="Proteomes" id="UP000295714">
    <property type="component" value="Unassembled WGS sequence"/>
</dbReference>
<reference evidence="2 3" key="1">
    <citation type="journal article" date="2015" name="Stand. Genomic Sci.">
        <title>Genomic Encyclopedia of Bacterial and Archaeal Type Strains, Phase III: the genomes of soil and plant-associated and newly described type strains.</title>
        <authorList>
            <person name="Whitman W.B."/>
            <person name="Woyke T."/>
            <person name="Klenk H.P."/>
            <person name="Zhou Y."/>
            <person name="Lilburn T.G."/>
            <person name="Beck B.J."/>
            <person name="De Vos P."/>
            <person name="Vandamme P."/>
            <person name="Eisen J.A."/>
            <person name="Garrity G."/>
            <person name="Hugenholtz P."/>
            <person name="Kyrpides N.C."/>
        </authorList>
    </citation>
    <scope>NUCLEOTIDE SEQUENCE [LARGE SCALE GENOMIC DNA]</scope>
    <source>
        <strain evidence="2 3">CECT 8445</strain>
    </source>
</reference>
<accession>A0A4R1KPI8</accession>
<evidence type="ECO:0000313" key="2">
    <source>
        <dbReference type="EMBL" id="TCK66898.1"/>
    </source>
</evidence>
<dbReference type="Pfam" id="PF08885">
    <property type="entry name" value="GSCFA"/>
    <property type="match status" value="1"/>
</dbReference>
<name>A0A4R1KPI8_9FLAO</name>
<dbReference type="EMBL" id="SMGI01000003">
    <property type="protein sequence ID" value="TCK66898.1"/>
    <property type="molecule type" value="Genomic_DNA"/>
</dbReference>
<keyword evidence="3" id="KW-1185">Reference proteome</keyword>
<dbReference type="RefSeq" id="WP_132705402.1">
    <property type="nucleotide sequence ID" value="NZ_SMGI01000003.1"/>
</dbReference>
<dbReference type="GO" id="GO:0016788">
    <property type="term" value="F:hydrolase activity, acting on ester bonds"/>
    <property type="evidence" value="ECO:0007669"/>
    <property type="project" value="UniProtKB-ARBA"/>
</dbReference>